<evidence type="ECO:0000256" key="1">
    <source>
        <dbReference type="SAM" id="Coils"/>
    </source>
</evidence>
<organism evidence="3 4">
    <name type="scientific">Plasmodium cynomolgi (strain B)</name>
    <dbReference type="NCBI Taxonomy" id="1120755"/>
    <lineage>
        <taxon>Eukaryota</taxon>
        <taxon>Sar</taxon>
        <taxon>Alveolata</taxon>
        <taxon>Apicomplexa</taxon>
        <taxon>Aconoidasida</taxon>
        <taxon>Haemosporida</taxon>
        <taxon>Plasmodiidae</taxon>
        <taxon>Plasmodium</taxon>
        <taxon>Plasmodium (Plasmodium)</taxon>
    </lineage>
</organism>
<dbReference type="GeneID" id="14694182"/>
<feature type="region of interest" description="Disordered" evidence="2">
    <location>
        <begin position="1"/>
        <end position="58"/>
    </location>
</feature>
<reference evidence="3 4" key="1">
    <citation type="journal article" date="2012" name="Nat. Genet.">
        <title>Plasmodium cynomolgi genome sequences provide insight into Plasmodium vivax and the monkey malaria clade.</title>
        <authorList>
            <person name="Tachibana S."/>
            <person name="Sullivan S.A."/>
            <person name="Kawai S."/>
            <person name="Nakamura S."/>
            <person name="Kim H.R."/>
            <person name="Goto N."/>
            <person name="Arisue N."/>
            <person name="Palacpac N.M.Q."/>
            <person name="Honma H."/>
            <person name="Yagi M."/>
            <person name="Tougan T."/>
            <person name="Katakai Y."/>
            <person name="Kaneko O."/>
            <person name="Mita T."/>
            <person name="Kita K."/>
            <person name="Yasutomi Y."/>
            <person name="Sutton P.L."/>
            <person name="Shakhbatyan R."/>
            <person name="Horii T."/>
            <person name="Yasunaga T."/>
            <person name="Barnwell J.W."/>
            <person name="Escalante A.A."/>
            <person name="Carlton J.M."/>
            <person name="Tanabe K."/>
        </authorList>
    </citation>
    <scope>NUCLEOTIDE SEQUENCE [LARGE SCALE GENOMIC DNA]</scope>
    <source>
        <strain evidence="3 4">B</strain>
    </source>
</reference>
<dbReference type="Proteomes" id="UP000006319">
    <property type="component" value="Chromosome 12"/>
</dbReference>
<feature type="compositionally biased region" description="Basic and acidic residues" evidence="2">
    <location>
        <begin position="1"/>
        <end position="40"/>
    </location>
</feature>
<dbReference type="OrthoDB" id="392316at2759"/>
<sequence>MTTQKADEQMRGEGGHHRSEKKEDAGEQVEEGKLEEHDTGSDVYAILEDQPEKEKEKKTLKGKITELEKTINKKIVQLQKELNESKQNRKTQDLDFSEILREFKNEITQKINQVTQPTISGVVVLSGLEGPNCESHSTPC</sequence>
<dbReference type="EMBL" id="DF157104">
    <property type="protein sequence ID" value="GAB67809.1"/>
    <property type="molecule type" value="Genomic_DNA"/>
</dbReference>
<dbReference type="VEuPathDB" id="PlasmoDB:PCYB_123750"/>
<dbReference type="AlphaFoldDB" id="K6UW18"/>
<dbReference type="PhylomeDB" id="K6UW18"/>
<dbReference type="eggNOG" id="ENOG502TMY3">
    <property type="taxonomic scope" value="Eukaryota"/>
</dbReference>
<proteinExistence type="predicted"/>
<accession>K6UW18</accession>
<dbReference type="KEGG" id="pcy:PCYB_123750"/>
<feature type="coiled-coil region" evidence="1">
    <location>
        <begin position="64"/>
        <end position="95"/>
    </location>
</feature>
<evidence type="ECO:0000313" key="3">
    <source>
        <dbReference type="EMBL" id="GAB67809.1"/>
    </source>
</evidence>
<gene>
    <name evidence="3" type="ORF">PCYB_123750</name>
</gene>
<protein>
    <submittedName>
        <fullName evidence="3">Uncharacterized protein</fullName>
    </submittedName>
</protein>
<dbReference type="RefSeq" id="XP_004223756.1">
    <property type="nucleotide sequence ID" value="XM_004223708.1"/>
</dbReference>
<keyword evidence="4" id="KW-1185">Reference proteome</keyword>
<name>K6UW18_PLACD</name>
<keyword evidence="1" id="KW-0175">Coiled coil</keyword>
<evidence type="ECO:0000313" key="4">
    <source>
        <dbReference type="Proteomes" id="UP000006319"/>
    </source>
</evidence>
<evidence type="ECO:0000256" key="2">
    <source>
        <dbReference type="SAM" id="MobiDB-lite"/>
    </source>
</evidence>